<protein>
    <submittedName>
        <fullName evidence="2 3">Uncharacterized protein</fullName>
    </submittedName>
</protein>
<feature type="region of interest" description="Disordered" evidence="1">
    <location>
        <begin position="1"/>
        <end position="23"/>
    </location>
</feature>
<evidence type="ECO:0000313" key="2">
    <source>
        <dbReference type="EMBL" id="KFB36442.1"/>
    </source>
</evidence>
<reference evidence="2 4" key="1">
    <citation type="journal article" date="2014" name="BMC Genomics">
        <title>Genome sequence of Anopheles sinensis provides insight into genetics basis of mosquito competence for malaria parasites.</title>
        <authorList>
            <person name="Zhou D."/>
            <person name="Zhang D."/>
            <person name="Ding G."/>
            <person name="Shi L."/>
            <person name="Hou Q."/>
            <person name="Ye Y."/>
            <person name="Xu Y."/>
            <person name="Zhou H."/>
            <person name="Xiong C."/>
            <person name="Li S."/>
            <person name="Yu J."/>
            <person name="Hong S."/>
            <person name="Yu X."/>
            <person name="Zou P."/>
            <person name="Chen C."/>
            <person name="Chang X."/>
            <person name="Wang W."/>
            <person name="Lv Y."/>
            <person name="Sun Y."/>
            <person name="Ma L."/>
            <person name="Shen B."/>
            <person name="Zhu C."/>
        </authorList>
    </citation>
    <scope>NUCLEOTIDE SEQUENCE [LARGE SCALE GENOMIC DNA]</scope>
</reference>
<organism evidence="2">
    <name type="scientific">Anopheles sinensis</name>
    <name type="common">Mosquito</name>
    <dbReference type="NCBI Taxonomy" id="74873"/>
    <lineage>
        <taxon>Eukaryota</taxon>
        <taxon>Metazoa</taxon>
        <taxon>Ecdysozoa</taxon>
        <taxon>Arthropoda</taxon>
        <taxon>Hexapoda</taxon>
        <taxon>Insecta</taxon>
        <taxon>Pterygota</taxon>
        <taxon>Neoptera</taxon>
        <taxon>Endopterygota</taxon>
        <taxon>Diptera</taxon>
        <taxon>Nematocera</taxon>
        <taxon>Culicoidea</taxon>
        <taxon>Culicidae</taxon>
        <taxon>Anophelinae</taxon>
        <taxon>Anopheles</taxon>
    </lineage>
</organism>
<dbReference type="EnsemblMetazoa" id="ASIC003479-RA">
    <property type="protein sequence ID" value="ASIC003479-PA"/>
    <property type="gene ID" value="ASIC003479"/>
</dbReference>
<name>A0A084VEP8_ANOSI</name>
<evidence type="ECO:0000313" key="4">
    <source>
        <dbReference type="Proteomes" id="UP000030765"/>
    </source>
</evidence>
<dbReference type="Proteomes" id="UP000030765">
    <property type="component" value="Unassembled WGS sequence"/>
</dbReference>
<accession>A0A084VEP8</accession>
<proteinExistence type="predicted"/>
<dbReference type="AlphaFoldDB" id="A0A084VEP8"/>
<gene>
    <name evidence="2" type="ORF">ZHAS_00003479</name>
</gene>
<dbReference type="EMBL" id="KE524778">
    <property type="protein sequence ID" value="KFB36442.1"/>
    <property type="molecule type" value="Genomic_DNA"/>
</dbReference>
<evidence type="ECO:0000256" key="1">
    <source>
        <dbReference type="SAM" id="MobiDB-lite"/>
    </source>
</evidence>
<reference evidence="3" key="2">
    <citation type="submission" date="2020-05" db="UniProtKB">
        <authorList>
            <consortium name="EnsemblMetazoa"/>
        </authorList>
    </citation>
    <scope>IDENTIFICATION</scope>
</reference>
<evidence type="ECO:0000313" key="3">
    <source>
        <dbReference type="EnsemblMetazoa" id="ASIC003479-PA"/>
    </source>
</evidence>
<keyword evidence="4" id="KW-1185">Reference proteome</keyword>
<sequence length="138" mass="14597">MSFAKRQQEKNKTPAQGKKRKTETIPMTANGHPAISKSMKFLPILRNRDTGIPPTSAQGCTVVCVIPVPEPQSSPSLSQGLSVFLAPLGGDRATPCASIAFRASIAGGPRNVGEIVCACVFVSLSSLMEPEAFRGKNE</sequence>
<dbReference type="EMBL" id="ATLV01012286">
    <property type="status" value="NOT_ANNOTATED_CDS"/>
    <property type="molecule type" value="Genomic_DNA"/>
</dbReference>
<feature type="compositionally biased region" description="Basic and acidic residues" evidence="1">
    <location>
        <begin position="1"/>
        <end position="12"/>
    </location>
</feature>
<dbReference type="VEuPathDB" id="VectorBase:ASIC003479"/>